<evidence type="ECO:0000259" key="2">
    <source>
        <dbReference type="PROSITE" id="PS50206"/>
    </source>
</evidence>
<dbReference type="SUPFAM" id="SSF52821">
    <property type="entry name" value="Rhodanese/Cell cycle control phosphatase"/>
    <property type="match status" value="1"/>
</dbReference>
<feature type="compositionally biased region" description="Polar residues" evidence="1">
    <location>
        <begin position="178"/>
        <end position="188"/>
    </location>
</feature>
<evidence type="ECO:0000313" key="3">
    <source>
        <dbReference type="EMBL" id="CAD9345245.1"/>
    </source>
</evidence>
<feature type="region of interest" description="Disordered" evidence="1">
    <location>
        <begin position="151"/>
        <end position="188"/>
    </location>
</feature>
<gene>
    <name evidence="3" type="ORF">DBRI1063_LOCUS18749</name>
</gene>
<dbReference type="AlphaFoldDB" id="A0A7S1ZPS7"/>
<feature type="compositionally biased region" description="Basic and acidic residues" evidence="1">
    <location>
        <begin position="462"/>
        <end position="484"/>
    </location>
</feature>
<dbReference type="Gene3D" id="3.40.250.10">
    <property type="entry name" value="Rhodanese-like domain"/>
    <property type="match status" value="1"/>
</dbReference>
<feature type="region of interest" description="Disordered" evidence="1">
    <location>
        <begin position="462"/>
        <end position="502"/>
    </location>
</feature>
<dbReference type="Gene3D" id="3.30.70.100">
    <property type="match status" value="1"/>
</dbReference>
<feature type="compositionally biased region" description="Basic and acidic residues" evidence="1">
    <location>
        <begin position="156"/>
        <end position="168"/>
    </location>
</feature>
<name>A0A7S1ZPS7_9STRA</name>
<dbReference type="EMBL" id="HBGN01029074">
    <property type="protein sequence ID" value="CAD9345245.1"/>
    <property type="molecule type" value="Transcribed_RNA"/>
</dbReference>
<dbReference type="InterPro" id="IPR001763">
    <property type="entry name" value="Rhodanese-like_dom"/>
</dbReference>
<dbReference type="SMART" id="SM00450">
    <property type="entry name" value="RHOD"/>
    <property type="match status" value="1"/>
</dbReference>
<sequence>MSSPPSSSSSPQPPSYRVLALYKFISPHLKKDYLQSTLRPQIESFLRSVHARGTIILACEGINGTICYPYHYPEVEEDEVIDFLTNHELFHELRLRRSKSNNQIFHRLKVKVKEEIVTIGDDVIVTPAEKEEDEETQEEEESVVVTTPFFLPQKNNNDEKNNNNDEKIHRRTYRYPPSKTSPSIQSINVDPTKTVGTYVKPGKDWDALVKDPNVWVIDTRNNYEIEVGTFQNAINPNTECFQEFPSWLRNAAKICNYDNDDDDVKKMGENNDKNESSIDKDNEDGHEKQKQPNITPNPKAIAMFCTGGIRCEKATSYVLSAKLFPENVPIYHLEGGILAYLDNIKDDDDEKTKEEEEENTCTFNGECYVFDHRVAVGKGCKETKNYKMCFGCRKPLSLEEIKQHYDDNGGGGGGGEEKKSGDGGGNAAANATTTTTASDYIPGVCCPRCRKNATDKQRFMERQKQIEIAKKRGVEHMHDPKELGGGDNGSAATTADDDEVAA</sequence>
<feature type="domain" description="Rhodanese" evidence="2">
    <location>
        <begin position="210"/>
        <end position="349"/>
    </location>
</feature>
<accession>A0A7S1ZPS7</accession>
<dbReference type="InterPro" id="IPR036873">
    <property type="entry name" value="Rhodanese-like_dom_sf"/>
</dbReference>
<dbReference type="PANTHER" id="PTHR43268">
    <property type="entry name" value="THIOSULFATE SULFURTRANSFERASE/RHODANESE-LIKE DOMAIN-CONTAINING PROTEIN 2"/>
    <property type="match status" value="1"/>
</dbReference>
<reference evidence="3" key="1">
    <citation type="submission" date="2021-01" db="EMBL/GenBank/DDBJ databases">
        <authorList>
            <person name="Corre E."/>
            <person name="Pelletier E."/>
            <person name="Niang G."/>
            <person name="Scheremetjew M."/>
            <person name="Finn R."/>
            <person name="Kale V."/>
            <person name="Holt S."/>
            <person name="Cochrane G."/>
            <person name="Meng A."/>
            <person name="Brown T."/>
            <person name="Cohen L."/>
        </authorList>
    </citation>
    <scope>NUCLEOTIDE SEQUENCE</scope>
    <source>
        <strain evidence="3">Pop2</strain>
    </source>
</reference>
<dbReference type="InterPro" id="IPR040503">
    <property type="entry name" value="TRHO_N"/>
</dbReference>
<dbReference type="Pfam" id="PF17773">
    <property type="entry name" value="UPF0176_N"/>
    <property type="match status" value="1"/>
</dbReference>
<dbReference type="PROSITE" id="PS50206">
    <property type="entry name" value="RHODANESE_3"/>
    <property type="match status" value="1"/>
</dbReference>
<feature type="region of interest" description="Disordered" evidence="1">
    <location>
        <begin position="259"/>
        <end position="296"/>
    </location>
</feature>
<dbReference type="PANTHER" id="PTHR43268:SF3">
    <property type="entry name" value="RHODANESE-LIKE DOMAIN-CONTAINING PROTEIN 7-RELATED"/>
    <property type="match status" value="1"/>
</dbReference>
<feature type="compositionally biased region" description="Basic and acidic residues" evidence="1">
    <location>
        <begin position="263"/>
        <end position="290"/>
    </location>
</feature>
<proteinExistence type="predicted"/>
<protein>
    <recommendedName>
        <fullName evidence="2">Rhodanese domain-containing protein</fullName>
    </recommendedName>
</protein>
<feature type="region of interest" description="Disordered" evidence="1">
    <location>
        <begin position="403"/>
        <end position="430"/>
    </location>
</feature>
<organism evidence="3">
    <name type="scientific">Ditylum brightwellii</name>
    <dbReference type="NCBI Taxonomy" id="49249"/>
    <lineage>
        <taxon>Eukaryota</taxon>
        <taxon>Sar</taxon>
        <taxon>Stramenopiles</taxon>
        <taxon>Ochrophyta</taxon>
        <taxon>Bacillariophyta</taxon>
        <taxon>Mediophyceae</taxon>
        <taxon>Lithodesmiophycidae</taxon>
        <taxon>Lithodesmiales</taxon>
        <taxon>Lithodesmiaceae</taxon>
        <taxon>Ditylum</taxon>
    </lineage>
</organism>
<evidence type="ECO:0000256" key="1">
    <source>
        <dbReference type="SAM" id="MobiDB-lite"/>
    </source>
</evidence>
<dbReference type="InterPro" id="IPR020936">
    <property type="entry name" value="TrhO"/>
</dbReference>